<sequence length="278" mass="30045">MYNYRTVAIIGLACATASALAVPNVLPPELRTIRLTDRGSTRTTDALENPGSVQVGDTKPHSYDPSYNFHARDGWESVPVTNLPYKYSNATNTHSDQQRRQRSGTKRGVKVDVDANIIGGTVGHAVGEAWNELKGLGKAQGVTITWYTGEDLQNPSCWPESDWAPTDASFACALTLEGWNNKPSCFKFLELCNGPDKCIFVRVVDTCAGCKKGSRHVDLTKAAFAALADLDVGILTVQMRMATSPRVWSELDAASDEPQAHKSLGPQGLGNGVGPRRP</sequence>
<feature type="signal peptide" evidence="3">
    <location>
        <begin position="1"/>
        <end position="21"/>
    </location>
</feature>
<evidence type="ECO:0000256" key="2">
    <source>
        <dbReference type="SAM" id="MobiDB-lite"/>
    </source>
</evidence>
<accession>A0A8H3DEI4</accession>
<dbReference type="CDD" id="cd22191">
    <property type="entry name" value="DPBB_RlpA_EXP_N-like"/>
    <property type="match status" value="1"/>
</dbReference>
<feature type="region of interest" description="Disordered" evidence="2">
    <location>
        <begin position="86"/>
        <end position="107"/>
    </location>
</feature>
<dbReference type="PANTHER" id="PTHR31836:SF22">
    <property type="entry name" value="RLPA-LIKE PROTEIN DOUBLE-PSI BETA-BARREL DOMAIN-CONTAINING PROTEIN"/>
    <property type="match status" value="1"/>
</dbReference>
<keyword evidence="1 3" id="KW-0732">Signal</keyword>
<gene>
    <name evidence="4" type="ORF">RDB_LOCUS151771</name>
</gene>
<evidence type="ECO:0000256" key="1">
    <source>
        <dbReference type="ARBA" id="ARBA00022729"/>
    </source>
</evidence>
<organism evidence="4 5">
    <name type="scientific">Rhizoctonia solani</name>
    <dbReference type="NCBI Taxonomy" id="456999"/>
    <lineage>
        <taxon>Eukaryota</taxon>
        <taxon>Fungi</taxon>
        <taxon>Dikarya</taxon>
        <taxon>Basidiomycota</taxon>
        <taxon>Agaricomycotina</taxon>
        <taxon>Agaricomycetes</taxon>
        <taxon>Cantharellales</taxon>
        <taxon>Ceratobasidiaceae</taxon>
        <taxon>Rhizoctonia</taxon>
    </lineage>
</organism>
<dbReference type="SUPFAM" id="SSF50685">
    <property type="entry name" value="Barwin-like endoglucanases"/>
    <property type="match status" value="1"/>
</dbReference>
<name>A0A8H3DEI4_9AGAM</name>
<feature type="region of interest" description="Disordered" evidence="2">
    <location>
        <begin position="252"/>
        <end position="278"/>
    </location>
</feature>
<protein>
    <recommendedName>
        <fullName evidence="6">RlpA-like protein double-psi beta-barrel domain-containing protein</fullName>
    </recommendedName>
</protein>
<evidence type="ECO:0000256" key="3">
    <source>
        <dbReference type="SAM" id="SignalP"/>
    </source>
</evidence>
<evidence type="ECO:0008006" key="6">
    <source>
        <dbReference type="Google" id="ProtNLM"/>
    </source>
</evidence>
<proteinExistence type="predicted"/>
<dbReference type="Proteomes" id="UP000663853">
    <property type="component" value="Unassembled WGS sequence"/>
</dbReference>
<feature type="chain" id="PRO_5034848799" description="RlpA-like protein double-psi beta-barrel domain-containing protein" evidence="3">
    <location>
        <begin position="22"/>
        <end position="278"/>
    </location>
</feature>
<dbReference type="AlphaFoldDB" id="A0A8H3DEI4"/>
<dbReference type="Gene3D" id="2.40.40.10">
    <property type="entry name" value="RlpA-like domain"/>
    <property type="match status" value="1"/>
</dbReference>
<comment type="caution">
    <text evidence="4">The sequence shown here is derived from an EMBL/GenBank/DDBJ whole genome shotgun (WGS) entry which is preliminary data.</text>
</comment>
<evidence type="ECO:0000313" key="5">
    <source>
        <dbReference type="Proteomes" id="UP000663853"/>
    </source>
</evidence>
<reference evidence="4" key="1">
    <citation type="submission" date="2021-01" db="EMBL/GenBank/DDBJ databases">
        <authorList>
            <person name="Kaushik A."/>
        </authorList>
    </citation>
    <scope>NUCLEOTIDE SEQUENCE</scope>
    <source>
        <strain evidence="4">AG6-10EEA</strain>
    </source>
</reference>
<dbReference type="InterPro" id="IPR036908">
    <property type="entry name" value="RlpA-like_sf"/>
</dbReference>
<dbReference type="InterPro" id="IPR051477">
    <property type="entry name" value="Expansin_CellWall"/>
</dbReference>
<dbReference type="EMBL" id="CAJMXA010003888">
    <property type="protein sequence ID" value="CAE6522526.1"/>
    <property type="molecule type" value="Genomic_DNA"/>
</dbReference>
<feature type="region of interest" description="Disordered" evidence="2">
    <location>
        <begin position="37"/>
        <end position="60"/>
    </location>
</feature>
<dbReference type="PANTHER" id="PTHR31836">
    <property type="match status" value="1"/>
</dbReference>
<evidence type="ECO:0000313" key="4">
    <source>
        <dbReference type="EMBL" id="CAE6522526.1"/>
    </source>
</evidence>
<feature type="compositionally biased region" description="Gly residues" evidence="2">
    <location>
        <begin position="267"/>
        <end position="278"/>
    </location>
</feature>